<gene>
    <name evidence="7 8" type="primary">lgt</name>
    <name evidence="8" type="ORF">O3V59_21750</name>
</gene>
<feature type="transmembrane region" description="Helical" evidence="7">
    <location>
        <begin position="81"/>
        <end position="105"/>
    </location>
</feature>
<proteinExistence type="inferred from homology"/>
<evidence type="ECO:0000313" key="9">
    <source>
        <dbReference type="Proteomes" id="UP001151071"/>
    </source>
</evidence>
<sequence length="262" mass="29663">MRVVLFYLGDYPVRSYGLVVVLAILLAVGIARYLARDTVYRDHISPFAVTAVISAIIGARLWEVLFFQWSYYSTHPLEMLAIWNGGLSIQGAIVGGIASAIYYAWRHKLAFWDFVDTLAPAVVFGQGIGRIACFLNGDAFGSPTGSNFGIVYPEGTIAYERYGSQPLWPAEIWEGQWDFIIFGILLAMKNKRLPKGMLFATYQILYGLGRFALEFLRGDTPRYLFHWTAAQWTSFIVVLVMLIIMAFLKYRERLGKPSKITR</sequence>
<keyword evidence="6 7" id="KW-0472">Membrane</keyword>
<feature type="transmembrane region" description="Helical" evidence="7">
    <location>
        <begin position="225"/>
        <end position="248"/>
    </location>
</feature>
<evidence type="ECO:0000256" key="4">
    <source>
        <dbReference type="ARBA" id="ARBA00022692"/>
    </source>
</evidence>
<evidence type="ECO:0000313" key="8">
    <source>
        <dbReference type="EMBL" id="MDA5110963.1"/>
    </source>
</evidence>
<dbReference type="RefSeq" id="WP_035301154.1">
    <property type="nucleotide sequence ID" value="NZ_JAPYYP010000054.1"/>
</dbReference>
<feature type="transmembrane region" description="Helical" evidence="7">
    <location>
        <begin position="47"/>
        <end position="69"/>
    </location>
</feature>
<dbReference type="PANTHER" id="PTHR30589">
    <property type="entry name" value="PROLIPOPROTEIN DIACYLGLYCERYL TRANSFERASE"/>
    <property type="match status" value="1"/>
</dbReference>
<dbReference type="Proteomes" id="UP001151071">
    <property type="component" value="Unassembled WGS sequence"/>
</dbReference>
<evidence type="ECO:0000256" key="5">
    <source>
        <dbReference type="ARBA" id="ARBA00022989"/>
    </source>
</evidence>
<dbReference type="HAMAP" id="MF_01147">
    <property type="entry name" value="Lgt"/>
    <property type="match status" value="1"/>
</dbReference>
<comment type="function">
    <text evidence="7">Catalyzes the transfer of the diacylglyceryl group from phosphatidylglycerol to the sulfhydryl group of the N-terminal cysteine of a prolipoprotein, the first step in the formation of mature lipoproteins.</text>
</comment>
<dbReference type="EC" id="2.5.1.145" evidence="7"/>
<keyword evidence="2 7" id="KW-1003">Cell membrane</keyword>
<feature type="transmembrane region" description="Helical" evidence="7">
    <location>
        <begin position="196"/>
        <end position="213"/>
    </location>
</feature>
<dbReference type="NCBIfam" id="TIGR00544">
    <property type="entry name" value="lgt"/>
    <property type="match status" value="1"/>
</dbReference>
<dbReference type="GO" id="GO:0005886">
    <property type="term" value="C:plasma membrane"/>
    <property type="evidence" value="ECO:0007669"/>
    <property type="project" value="UniProtKB-SubCell"/>
</dbReference>
<accession>A0A9X3TVP2</accession>
<dbReference type="GO" id="GO:0042158">
    <property type="term" value="P:lipoprotein biosynthetic process"/>
    <property type="evidence" value="ECO:0007669"/>
    <property type="project" value="UniProtKB-UniRule"/>
</dbReference>
<comment type="pathway">
    <text evidence="7">Protein modification; lipoprotein biosynthesis (diacylglyceryl transfer).</text>
</comment>
<dbReference type="AlphaFoldDB" id="A0A9X3TVP2"/>
<keyword evidence="5 7" id="KW-1133">Transmembrane helix</keyword>
<dbReference type="InterPro" id="IPR001640">
    <property type="entry name" value="Lgt"/>
</dbReference>
<protein>
    <recommendedName>
        <fullName evidence="7">Phosphatidylglycerol--prolipoprotein diacylglyceryl transferase</fullName>
        <ecNumber evidence="7">2.5.1.145</ecNumber>
    </recommendedName>
</protein>
<comment type="catalytic activity">
    <reaction evidence="7">
        <text>L-cysteinyl-[prolipoprotein] + a 1,2-diacyl-sn-glycero-3-phospho-(1'-sn-glycerol) = an S-1,2-diacyl-sn-glyceryl-L-cysteinyl-[prolipoprotein] + sn-glycerol 1-phosphate + H(+)</text>
        <dbReference type="Rhea" id="RHEA:56712"/>
        <dbReference type="Rhea" id="RHEA-COMP:14679"/>
        <dbReference type="Rhea" id="RHEA-COMP:14680"/>
        <dbReference type="ChEBI" id="CHEBI:15378"/>
        <dbReference type="ChEBI" id="CHEBI:29950"/>
        <dbReference type="ChEBI" id="CHEBI:57685"/>
        <dbReference type="ChEBI" id="CHEBI:64716"/>
        <dbReference type="ChEBI" id="CHEBI:140658"/>
        <dbReference type="EC" id="2.5.1.145"/>
    </reaction>
</comment>
<reference evidence="8" key="1">
    <citation type="submission" date="2022-12" db="EMBL/GenBank/DDBJ databases">
        <title>Draft genome sequence of the thermophilic strain Brevibacillus thermoruber HT42, isolated from Los Humeros, Puebla, Mexico, with biotechnological potential.</title>
        <authorList>
            <person name="Lara Sanchez J."/>
            <person name="Solis Palacios R."/>
            <person name="Bustos Baena A.S."/>
            <person name="Ruz Baez A.E."/>
            <person name="Espinosa Luna G."/>
            <person name="Oliart Ros R.M."/>
        </authorList>
    </citation>
    <scope>NUCLEOTIDE SEQUENCE</scope>
    <source>
        <strain evidence="8">HT42</strain>
    </source>
</reference>
<comment type="similarity">
    <text evidence="1 7">Belongs to the Lgt family.</text>
</comment>
<evidence type="ECO:0000256" key="3">
    <source>
        <dbReference type="ARBA" id="ARBA00022679"/>
    </source>
</evidence>
<organism evidence="8 9">
    <name type="scientific">Brevibacillus thermoruber</name>
    <dbReference type="NCBI Taxonomy" id="33942"/>
    <lineage>
        <taxon>Bacteria</taxon>
        <taxon>Bacillati</taxon>
        <taxon>Bacillota</taxon>
        <taxon>Bacilli</taxon>
        <taxon>Bacillales</taxon>
        <taxon>Paenibacillaceae</taxon>
        <taxon>Brevibacillus</taxon>
    </lineage>
</organism>
<name>A0A9X3TVP2_9BACL</name>
<feature type="transmembrane region" description="Helical" evidence="7">
    <location>
        <begin position="15"/>
        <end position="35"/>
    </location>
</feature>
<dbReference type="Pfam" id="PF01790">
    <property type="entry name" value="LGT"/>
    <property type="match status" value="1"/>
</dbReference>
<evidence type="ECO:0000256" key="7">
    <source>
        <dbReference type="HAMAP-Rule" id="MF_01147"/>
    </source>
</evidence>
<comment type="caution">
    <text evidence="8">The sequence shown here is derived from an EMBL/GenBank/DDBJ whole genome shotgun (WGS) entry which is preliminary data.</text>
</comment>
<dbReference type="PANTHER" id="PTHR30589:SF0">
    <property type="entry name" value="PHOSPHATIDYLGLYCEROL--PROLIPOPROTEIN DIACYLGLYCERYL TRANSFERASE"/>
    <property type="match status" value="1"/>
</dbReference>
<evidence type="ECO:0000256" key="6">
    <source>
        <dbReference type="ARBA" id="ARBA00023136"/>
    </source>
</evidence>
<keyword evidence="9" id="KW-1185">Reference proteome</keyword>
<evidence type="ECO:0000256" key="2">
    <source>
        <dbReference type="ARBA" id="ARBA00022475"/>
    </source>
</evidence>
<dbReference type="EMBL" id="JAPYYP010000054">
    <property type="protein sequence ID" value="MDA5110963.1"/>
    <property type="molecule type" value="Genomic_DNA"/>
</dbReference>
<feature type="binding site" evidence="7">
    <location>
        <position position="130"/>
    </location>
    <ligand>
        <name>a 1,2-diacyl-sn-glycero-3-phospho-(1'-sn-glycerol)</name>
        <dbReference type="ChEBI" id="CHEBI:64716"/>
    </ligand>
</feature>
<comment type="subcellular location">
    <subcellularLocation>
        <location evidence="7">Cell membrane</location>
        <topology evidence="7">Multi-pass membrane protein</topology>
    </subcellularLocation>
</comment>
<dbReference type="GO" id="GO:0008961">
    <property type="term" value="F:phosphatidylglycerol-prolipoprotein diacylglyceryl transferase activity"/>
    <property type="evidence" value="ECO:0007669"/>
    <property type="project" value="UniProtKB-UniRule"/>
</dbReference>
<evidence type="ECO:0000256" key="1">
    <source>
        <dbReference type="ARBA" id="ARBA00007150"/>
    </source>
</evidence>
<keyword evidence="4 7" id="KW-0812">Transmembrane</keyword>
<keyword evidence="3 7" id="KW-0808">Transferase</keyword>